<dbReference type="PANTHER" id="PTHR32234:SF0">
    <property type="entry name" value="THIOL:DISULFIDE INTERCHANGE PROTEIN DSBD"/>
    <property type="match status" value="1"/>
</dbReference>
<keyword evidence="7" id="KW-0732">Signal</keyword>
<keyword evidence="14 18" id="KW-1015">Disulfide bond</keyword>
<dbReference type="InterPro" id="IPR022910">
    <property type="entry name" value="Thiol_diS_interchange_DbsD"/>
</dbReference>
<evidence type="ECO:0000256" key="2">
    <source>
        <dbReference type="ARBA" id="ARBA00007241"/>
    </source>
</evidence>
<evidence type="ECO:0000256" key="17">
    <source>
        <dbReference type="ARBA" id="ARBA00047804"/>
    </source>
</evidence>
<dbReference type="Gene3D" id="2.60.40.1250">
    <property type="entry name" value="Thiol:disulfide interchange protein DsbD, N-terminal domain"/>
    <property type="match status" value="1"/>
</dbReference>
<dbReference type="Pfam" id="PF11412">
    <property type="entry name" value="DsbD_N"/>
    <property type="match status" value="1"/>
</dbReference>
<dbReference type="InterPro" id="IPR035671">
    <property type="entry name" value="DsbD_gamma"/>
</dbReference>
<dbReference type="Pfam" id="PF00085">
    <property type="entry name" value="Thioredoxin"/>
    <property type="match status" value="1"/>
</dbReference>
<dbReference type="EC" id="1.8.1.8" evidence="18"/>
<evidence type="ECO:0000259" key="20">
    <source>
        <dbReference type="PROSITE" id="PS51352"/>
    </source>
</evidence>
<dbReference type="RefSeq" id="WP_166107714.1">
    <property type="nucleotide sequence ID" value="NZ_JAADJT010000013.1"/>
</dbReference>
<evidence type="ECO:0000256" key="13">
    <source>
        <dbReference type="ARBA" id="ARBA00023136"/>
    </source>
</evidence>
<feature type="disulfide bond" description="Redox-active" evidence="18">
    <location>
        <begin position="552"/>
        <end position="555"/>
    </location>
</feature>
<comment type="function">
    <text evidence="18">Required to facilitate the formation of correct disulfide bonds in some periplasmic proteins and for the assembly of the periplasmic c-type cytochromes. Acts by transferring electrons from cytoplasmic thioredoxin to the periplasm. This transfer involves a cascade of disulfide bond formation and reduction steps.</text>
</comment>
<dbReference type="PROSITE" id="PS00194">
    <property type="entry name" value="THIOREDOXIN_1"/>
    <property type="match status" value="1"/>
</dbReference>
<protein>
    <recommendedName>
        <fullName evidence="18">Thiol:disulfide interchange protein DsbD</fullName>
        <ecNumber evidence="18">1.8.1.8</ecNumber>
    </recommendedName>
    <alternativeName>
        <fullName evidence="18">Protein-disulfide reductase</fullName>
        <shortName evidence="18">Disulfide reductase</shortName>
    </alternativeName>
</protein>
<dbReference type="SUPFAM" id="SSF74863">
    <property type="entry name" value="Thiol:disulfide interchange protein DsbD, N-terminal domain (DsbD-alpha)"/>
    <property type="match status" value="1"/>
</dbReference>
<evidence type="ECO:0000256" key="11">
    <source>
        <dbReference type="ARBA" id="ARBA00023002"/>
    </source>
</evidence>
<keyword evidence="8 18" id="KW-0201">Cytochrome c-type biogenesis</keyword>
<dbReference type="GO" id="GO:0047134">
    <property type="term" value="F:protein-disulfide reductase [NAD(P)H] activity"/>
    <property type="evidence" value="ECO:0007669"/>
    <property type="project" value="UniProtKB-EC"/>
</dbReference>
<evidence type="ECO:0000256" key="14">
    <source>
        <dbReference type="ARBA" id="ARBA00023157"/>
    </source>
</evidence>
<keyword evidence="5 18" id="KW-0997">Cell inner membrane</keyword>
<feature type="transmembrane region" description="Helical" evidence="18">
    <location>
        <begin position="298"/>
        <end position="321"/>
    </location>
</feature>
<dbReference type="Gene3D" id="3.40.30.10">
    <property type="entry name" value="Glutaredoxin"/>
    <property type="match status" value="1"/>
</dbReference>
<evidence type="ECO:0000256" key="7">
    <source>
        <dbReference type="ARBA" id="ARBA00022729"/>
    </source>
</evidence>
<feature type="transmembrane region" description="Helical" evidence="18">
    <location>
        <begin position="264"/>
        <end position="286"/>
    </location>
</feature>
<dbReference type="InterPro" id="IPR036249">
    <property type="entry name" value="Thioredoxin-like_sf"/>
</dbReference>
<dbReference type="Proteomes" id="UP000666369">
    <property type="component" value="Unassembled WGS sequence"/>
</dbReference>
<keyword evidence="15 18" id="KW-0676">Redox-active center</keyword>
<dbReference type="SUPFAM" id="SSF52833">
    <property type="entry name" value="Thioredoxin-like"/>
    <property type="match status" value="1"/>
</dbReference>
<evidence type="ECO:0000256" key="4">
    <source>
        <dbReference type="ARBA" id="ARBA00022475"/>
    </source>
</evidence>
<organism evidence="21 22">
    <name type="scientific">Duganella aceris</name>
    <dbReference type="NCBI Taxonomy" id="2703883"/>
    <lineage>
        <taxon>Bacteria</taxon>
        <taxon>Pseudomonadati</taxon>
        <taxon>Pseudomonadota</taxon>
        <taxon>Betaproteobacteria</taxon>
        <taxon>Burkholderiales</taxon>
        <taxon>Oxalobacteraceae</taxon>
        <taxon>Telluria group</taxon>
        <taxon>Duganella</taxon>
    </lineage>
</organism>
<dbReference type="InterPro" id="IPR013766">
    <property type="entry name" value="Thioredoxin_domain"/>
</dbReference>
<reference evidence="22" key="2">
    <citation type="submission" date="2023-07" db="EMBL/GenBank/DDBJ databases">
        <title>Duganella aceri sp. nov., isolated from tree sap.</title>
        <authorList>
            <person name="Kim I.S."/>
        </authorList>
    </citation>
    <scope>NUCLEOTIDE SEQUENCE [LARGE SCALE GENOMIC DNA]</scope>
    <source>
        <strain evidence="22">SAP-35</strain>
    </source>
</reference>
<dbReference type="PROSITE" id="PS51352">
    <property type="entry name" value="THIOREDOXIN_2"/>
    <property type="match status" value="1"/>
</dbReference>
<evidence type="ECO:0000256" key="16">
    <source>
        <dbReference type="ARBA" id="ARBA00047388"/>
    </source>
</evidence>
<keyword evidence="10 18" id="KW-1133">Transmembrane helix</keyword>
<dbReference type="Pfam" id="PF02683">
    <property type="entry name" value="DsbD_TM"/>
    <property type="match status" value="1"/>
</dbReference>
<feature type="compositionally biased region" description="Low complexity" evidence="19">
    <location>
        <begin position="142"/>
        <end position="202"/>
    </location>
</feature>
<feature type="transmembrane region" description="Helical" evidence="18">
    <location>
        <begin position="342"/>
        <end position="371"/>
    </location>
</feature>
<evidence type="ECO:0000256" key="12">
    <source>
        <dbReference type="ARBA" id="ARBA00023027"/>
    </source>
</evidence>
<evidence type="ECO:0000256" key="19">
    <source>
        <dbReference type="SAM" id="MobiDB-lite"/>
    </source>
</evidence>
<keyword evidence="4 18" id="KW-1003">Cell membrane</keyword>
<sequence>MGMQKWIKVLAALVVAMLALVYGAETRAADFLEPEQAFKLTAETVDARTVRLSWVIAPGYHLYRDRLSFNAAGGQVKAPSLPAGLRKFDANFNKEMETYQDRLEVEVPVAASAPFTLAVGYQGCADAGLCYSPATQSYRVDPTAPGTLTPLADAAAAPPAGAPSPEARAAATESAVSAPAPAAPPAATSSPDARAAATASAAPEDDSSLAQRTLQSGSAWRIGLAFLAFGLLLSFTPCVLPMVPILSSIIVGEGVVSRGRGFSLALAYCLGMALVYTSLGVAAGLAGEGLAGALQKPWVLLSFGALLFALALSMFDVYQLQLPSALQSRLSSTSGNMGGGRFAGVFVMGALSALIVGPCVAGPLAGALLYISQTRNVWTGGWALFSMAVGMSVPLLLTGVSAGSLLPRAGAWMNGVKKIFGLLLIAVAIWMVSPVFPVTVMMAMWGVFALLCAMFLHVFEPLKPGAELRAYAGKTLGLAFLIGGLFELTGAASAGRDVLQPLGHLSIARADGATPANGAEIQFSRIKTVAELDQVLAASATPVMLDFYADWCVSCKEMERYTFSQPAVGGKLKQVKLIQVDVTANNADDKALMKRFGLFGPPGIILFSGGKEIPNSRVIGFLAAEPFVAHLERHI</sequence>
<evidence type="ECO:0000256" key="15">
    <source>
        <dbReference type="ARBA" id="ARBA00023284"/>
    </source>
</evidence>
<evidence type="ECO:0000256" key="6">
    <source>
        <dbReference type="ARBA" id="ARBA00022692"/>
    </source>
</evidence>
<name>A0ABX0FSE8_9BURK</name>
<dbReference type="InterPro" id="IPR028250">
    <property type="entry name" value="DsbDN"/>
</dbReference>
<keyword evidence="3 18" id="KW-0813">Transport</keyword>
<accession>A0ABX0FSE8</accession>
<dbReference type="HAMAP" id="MF_00399">
    <property type="entry name" value="DbsD"/>
    <property type="match status" value="1"/>
</dbReference>
<reference evidence="21 22" key="1">
    <citation type="submission" date="2020-01" db="EMBL/GenBank/DDBJ databases">
        <authorList>
            <person name="Lee S.D."/>
        </authorList>
    </citation>
    <scope>NUCLEOTIDE SEQUENCE [LARGE SCALE GENOMIC DNA]</scope>
    <source>
        <strain evidence="21 22">SAP-35</strain>
    </source>
</reference>
<evidence type="ECO:0000256" key="10">
    <source>
        <dbReference type="ARBA" id="ARBA00022989"/>
    </source>
</evidence>
<evidence type="ECO:0000256" key="8">
    <source>
        <dbReference type="ARBA" id="ARBA00022748"/>
    </source>
</evidence>
<dbReference type="InterPro" id="IPR017937">
    <property type="entry name" value="Thioredoxin_CS"/>
</dbReference>
<feature type="disulfide bond" description="Redox-active" evidence="18">
    <location>
        <begin position="124"/>
        <end position="130"/>
    </location>
</feature>
<keyword evidence="22" id="KW-1185">Reference proteome</keyword>
<feature type="transmembrane region" description="Helical" evidence="18">
    <location>
        <begin position="419"/>
        <end position="436"/>
    </location>
</feature>
<evidence type="ECO:0000313" key="22">
    <source>
        <dbReference type="Proteomes" id="UP000666369"/>
    </source>
</evidence>
<evidence type="ECO:0000256" key="18">
    <source>
        <dbReference type="HAMAP-Rule" id="MF_00399"/>
    </source>
</evidence>
<dbReference type="InterPro" id="IPR003834">
    <property type="entry name" value="Cyt_c_assmbl_TM_dom"/>
</dbReference>
<dbReference type="EMBL" id="JAADJT010000013">
    <property type="protein sequence ID" value="NGZ87597.1"/>
    <property type="molecule type" value="Genomic_DNA"/>
</dbReference>
<keyword evidence="13 18" id="KW-0472">Membrane</keyword>
<feature type="domain" description="Thioredoxin" evidence="20">
    <location>
        <begin position="496"/>
        <end position="635"/>
    </location>
</feature>
<comment type="caution">
    <text evidence="18">Lacks conserved residue(s) required for the propagation of feature annotation.</text>
</comment>
<feature type="transmembrane region" description="Helical" evidence="18">
    <location>
        <begin position="219"/>
        <end position="252"/>
    </location>
</feature>
<evidence type="ECO:0000256" key="1">
    <source>
        <dbReference type="ARBA" id="ARBA00004429"/>
    </source>
</evidence>
<evidence type="ECO:0000256" key="3">
    <source>
        <dbReference type="ARBA" id="ARBA00022448"/>
    </source>
</evidence>
<evidence type="ECO:0000256" key="5">
    <source>
        <dbReference type="ARBA" id="ARBA00022519"/>
    </source>
</evidence>
<keyword evidence="11 18" id="KW-0560">Oxidoreductase</keyword>
<proteinExistence type="inferred from homology"/>
<keyword evidence="9 18" id="KW-0249">Electron transport</keyword>
<comment type="catalytic activity">
    <reaction evidence="16 18">
        <text>[protein]-dithiol + NAD(+) = [protein]-disulfide + NADH + H(+)</text>
        <dbReference type="Rhea" id="RHEA:18749"/>
        <dbReference type="Rhea" id="RHEA-COMP:10593"/>
        <dbReference type="Rhea" id="RHEA-COMP:10594"/>
        <dbReference type="ChEBI" id="CHEBI:15378"/>
        <dbReference type="ChEBI" id="CHEBI:29950"/>
        <dbReference type="ChEBI" id="CHEBI:50058"/>
        <dbReference type="ChEBI" id="CHEBI:57540"/>
        <dbReference type="ChEBI" id="CHEBI:57945"/>
        <dbReference type="EC" id="1.8.1.8"/>
    </reaction>
</comment>
<comment type="subcellular location">
    <subcellularLocation>
        <location evidence="1 18">Cell inner membrane</location>
        <topology evidence="1 18">Multi-pass membrane protein</topology>
    </subcellularLocation>
</comment>
<comment type="catalytic activity">
    <reaction evidence="17 18">
        <text>[protein]-dithiol + NADP(+) = [protein]-disulfide + NADPH + H(+)</text>
        <dbReference type="Rhea" id="RHEA:18753"/>
        <dbReference type="Rhea" id="RHEA-COMP:10593"/>
        <dbReference type="Rhea" id="RHEA-COMP:10594"/>
        <dbReference type="ChEBI" id="CHEBI:15378"/>
        <dbReference type="ChEBI" id="CHEBI:29950"/>
        <dbReference type="ChEBI" id="CHEBI:50058"/>
        <dbReference type="ChEBI" id="CHEBI:57783"/>
        <dbReference type="ChEBI" id="CHEBI:58349"/>
        <dbReference type="EC" id="1.8.1.8"/>
    </reaction>
</comment>
<feature type="region of interest" description="Disordered" evidence="19">
    <location>
        <begin position="142"/>
        <end position="209"/>
    </location>
</feature>
<evidence type="ECO:0000313" key="21">
    <source>
        <dbReference type="EMBL" id="NGZ87597.1"/>
    </source>
</evidence>
<dbReference type="PANTHER" id="PTHR32234">
    <property type="entry name" value="THIOL:DISULFIDE INTERCHANGE PROTEIN DSBD"/>
    <property type="match status" value="1"/>
</dbReference>
<comment type="similarity">
    <text evidence="2 18">Belongs to the thioredoxin family. DsbD subfamily.</text>
</comment>
<comment type="caution">
    <text evidence="21">The sequence shown here is derived from an EMBL/GenBank/DDBJ whole genome shotgun (WGS) entry which is preliminary data.</text>
</comment>
<dbReference type="CDD" id="cd02953">
    <property type="entry name" value="DsbDgamma"/>
    <property type="match status" value="1"/>
</dbReference>
<keyword evidence="12 18" id="KW-0520">NAD</keyword>
<feature type="transmembrane region" description="Helical" evidence="18">
    <location>
        <begin position="383"/>
        <end position="407"/>
    </location>
</feature>
<evidence type="ECO:0000256" key="9">
    <source>
        <dbReference type="ARBA" id="ARBA00022982"/>
    </source>
</evidence>
<gene>
    <name evidence="18 21" type="primary">dsbD</name>
    <name evidence="21" type="ORF">GW587_25465</name>
</gene>
<keyword evidence="6 18" id="KW-0812">Transmembrane</keyword>
<dbReference type="NCBIfam" id="NF001419">
    <property type="entry name" value="PRK00293.1"/>
    <property type="match status" value="1"/>
</dbReference>
<dbReference type="InterPro" id="IPR036929">
    <property type="entry name" value="DsbDN_sf"/>
</dbReference>